<name>U6LE90_9EIME</name>
<dbReference type="VEuPathDB" id="ToxoDB:EBH_0064130"/>
<sequence>METSTAPAARPSTGCARHVKPEEAEIRSLAVPIRDPSAALHSGKAEKQQLLQNVINDLHEAYLEKLGMIPTRKNREILRKNLKLWKCHISVSWSPGGREAVAQEVIVDFPYAKRQEAPEQKDATGTPPEYETIVCRQTHRLKSLFSH</sequence>
<dbReference type="EMBL" id="HG710289">
    <property type="protein sequence ID" value="CDJ46100.1"/>
    <property type="molecule type" value="Genomic_DNA"/>
</dbReference>
<evidence type="ECO:0000313" key="2">
    <source>
        <dbReference type="Proteomes" id="UP000030750"/>
    </source>
</evidence>
<keyword evidence="2" id="KW-1185">Reference proteome</keyword>
<organism evidence="1 2">
    <name type="scientific">Eimeria brunetti</name>
    <dbReference type="NCBI Taxonomy" id="51314"/>
    <lineage>
        <taxon>Eukaryota</taxon>
        <taxon>Sar</taxon>
        <taxon>Alveolata</taxon>
        <taxon>Apicomplexa</taxon>
        <taxon>Conoidasida</taxon>
        <taxon>Coccidia</taxon>
        <taxon>Eucoccidiorida</taxon>
        <taxon>Eimeriorina</taxon>
        <taxon>Eimeriidae</taxon>
        <taxon>Eimeria</taxon>
    </lineage>
</organism>
<dbReference type="Proteomes" id="UP000030750">
    <property type="component" value="Unassembled WGS sequence"/>
</dbReference>
<accession>U6LE90</accession>
<evidence type="ECO:0000313" key="1">
    <source>
        <dbReference type="EMBL" id="CDJ46100.1"/>
    </source>
</evidence>
<protein>
    <submittedName>
        <fullName evidence="1">Uncharacterized protein</fullName>
    </submittedName>
</protein>
<dbReference type="AlphaFoldDB" id="U6LE90"/>
<reference evidence="1" key="1">
    <citation type="submission" date="2013-10" db="EMBL/GenBank/DDBJ databases">
        <title>Genomic analysis of the causative agents of coccidiosis in chickens.</title>
        <authorList>
            <person name="Reid A.J."/>
            <person name="Blake D."/>
            <person name="Billington K."/>
            <person name="Browne H."/>
            <person name="Dunn M."/>
            <person name="Hung S."/>
            <person name="Kawahara F."/>
            <person name="Miranda-Saavedra D."/>
            <person name="Mourier T."/>
            <person name="Nagra H."/>
            <person name="Otto T.D."/>
            <person name="Rawlings N."/>
            <person name="Sanchez A."/>
            <person name="Sanders M."/>
            <person name="Subramaniam C."/>
            <person name="Tay Y."/>
            <person name="Dear P."/>
            <person name="Doerig C."/>
            <person name="Gruber A."/>
            <person name="Parkinson J."/>
            <person name="Shirley M."/>
            <person name="Wan K.L."/>
            <person name="Berriman M."/>
            <person name="Tomley F."/>
            <person name="Pain A."/>
        </authorList>
    </citation>
    <scope>NUCLEOTIDE SEQUENCE [LARGE SCALE GENOMIC DNA]</scope>
    <source>
        <strain evidence="1">Houghton</strain>
    </source>
</reference>
<reference evidence="1" key="2">
    <citation type="submission" date="2013-10" db="EMBL/GenBank/DDBJ databases">
        <authorList>
            <person name="Aslett M."/>
        </authorList>
    </citation>
    <scope>NUCLEOTIDE SEQUENCE [LARGE SCALE GENOMIC DNA]</scope>
    <source>
        <strain evidence="1">Houghton</strain>
    </source>
</reference>
<proteinExistence type="predicted"/>
<gene>
    <name evidence="1" type="ORF">EBH_0064130</name>
</gene>